<dbReference type="EMBL" id="KZ293656">
    <property type="protein sequence ID" value="PBK93527.1"/>
    <property type="molecule type" value="Genomic_DNA"/>
</dbReference>
<name>A0A2H3DWR1_ARMGA</name>
<dbReference type="InParanoid" id="A0A2H3DWR1"/>
<keyword evidence="2" id="KW-1185">Reference proteome</keyword>
<evidence type="ECO:0000313" key="2">
    <source>
        <dbReference type="Proteomes" id="UP000217790"/>
    </source>
</evidence>
<reference evidence="2" key="1">
    <citation type="journal article" date="2017" name="Nat. Ecol. Evol.">
        <title>Genome expansion and lineage-specific genetic innovations in the forest pathogenic fungi Armillaria.</title>
        <authorList>
            <person name="Sipos G."/>
            <person name="Prasanna A.N."/>
            <person name="Walter M.C."/>
            <person name="O'Connor E."/>
            <person name="Balint B."/>
            <person name="Krizsan K."/>
            <person name="Kiss B."/>
            <person name="Hess J."/>
            <person name="Varga T."/>
            <person name="Slot J."/>
            <person name="Riley R."/>
            <person name="Boka B."/>
            <person name="Rigling D."/>
            <person name="Barry K."/>
            <person name="Lee J."/>
            <person name="Mihaltcheva S."/>
            <person name="LaButti K."/>
            <person name="Lipzen A."/>
            <person name="Waldron R."/>
            <person name="Moloney N.M."/>
            <person name="Sperisen C."/>
            <person name="Kredics L."/>
            <person name="Vagvoelgyi C."/>
            <person name="Patrignani A."/>
            <person name="Fitzpatrick D."/>
            <person name="Nagy I."/>
            <person name="Doyle S."/>
            <person name="Anderson J.B."/>
            <person name="Grigoriev I.V."/>
            <person name="Gueldener U."/>
            <person name="Muensterkoetter M."/>
            <person name="Nagy L.G."/>
        </authorList>
    </citation>
    <scope>NUCLEOTIDE SEQUENCE [LARGE SCALE GENOMIC DNA]</scope>
    <source>
        <strain evidence="2">Ar21-2</strain>
    </source>
</reference>
<gene>
    <name evidence="1" type="ORF">ARMGADRAFT_1101606</name>
</gene>
<dbReference type="AlphaFoldDB" id="A0A2H3DWR1"/>
<sequence>MSPSLLAVTFDVSIRLFRGCIETPACGIEERGGSVARKTKFDEHQSRLFIISSTFSLRLTTYIGISASSKKYYSFTCIRKLEHAPIVVLRGRRGILSKMRSRSDEAHQRTNGTIDLWSTALLIAQEGTIEAGGRSGTPLRMEDDGLDSHETAITEDLNHFQYSNGDQAQVMNPIFPPHLFL</sequence>
<accession>A0A2H3DWR1</accession>
<organism evidence="1 2">
    <name type="scientific">Armillaria gallica</name>
    <name type="common">Bulbous honey fungus</name>
    <name type="synonym">Armillaria bulbosa</name>
    <dbReference type="NCBI Taxonomy" id="47427"/>
    <lineage>
        <taxon>Eukaryota</taxon>
        <taxon>Fungi</taxon>
        <taxon>Dikarya</taxon>
        <taxon>Basidiomycota</taxon>
        <taxon>Agaricomycotina</taxon>
        <taxon>Agaricomycetes</taxon>
        <taxon>Agaricomycetidae</taxon>
        <taxon>Agaricales</taxon>
        <taxon>Marasmiineae</taxon>
        <taxon>Physalacriaceae</taxon>
        <taxon>Armillaria</taxon>
    </lineage>
</organism>
<protein>
    <submittedName>
        <fullName evidence="1">Uncharacterized protein</fullName>
    </submittedName>
</protein>
<evidence type="ECO:0000313" key="1">
    <source>
        <dbReference type="EMBL" id="PBK93527.1"/>
    </source>
</evidence>
<proteinExistence type="predicted"/>
<dbReference type="Proteomes" id="UP000217790">
    <property type="component" value="Unassembled WGS sequence"/>
</dbReference>